<dbReference type="Pfam" id="PF00574">
    <property type="entry name" value="CLP_protease"/>
    <property type="match status" value="1"/>
</dbReference>
<evidence type="ECO:0000313" key="9">
    <source>
        <dbReference type="Proteomes" id="UP000282759"/>
    </source>
</evidence>
<organism evidence="8 9">
    <name type="scientific">Mucilaginibacter limnophilus</name>
    <dbReference type="NCBI Taxonomy" id="1932778"/>
    <lineage>
        <taxon>Bacteria</taxon>
        <taxon>Pseudomonadati</taxon>
        <taxon>Bacteroidota</taxon>
        <taxon>Sphingobacteriia</taxon>
        <taxon>Sphingobacteriales</taxon>
        <taxon>Sphingobacteriaceae</taxon>
        <taxon>Mucilaginibacter</taxon>
    </lineage>
</organism>
<keyword evidence="5" id="KW-0720">Serine protease</keyword>
<evidence type="ECO:0000256" key="7">
    <source>
        <dbReference type="SAM" id="MobiDB-lite"/>
    </source>
</evidence>
<keyword evidence="4" id="KW-0378">Hydrolase</keyword>
<dbReference type="PRINTS" id="PR00127">
    <property type="entry name" value="CLPPROTEASEP"/>
</dbReference>
<feature type="compositionally biased region" description="Basic and acidic residues" evidence="7">
    <location>
        <begin position="360"/>
        <end position="380"/>
    </location>
</feature>
<protein>
    <recommendedName>
        <fullName evidence="6">ATP-dependent Clp protease proteolytic subunit</fullName>
    </recommendedName>
</protein>
<dbReference type="OrthoDB" id="1408931at2"/>
<dbReference type="CDD" id="cd07016">
    <property type="entry name" value="S14_ClpP_1"/>
    <property type="match status" value="1"/>
</dbReference>
<dbReference type="Proteomes" id="UP000282759">
    <property type="component" value="Unassembled WGS sequence"/>
</dbReference>
<evidence type="ECO:0000256" key="1">
    <source>
        <dbReference type="ARBA" id="ARBA00007039"/>
    </source>
</evidence>
<proteinExistence type="inferred from homology"/>
<reference evidence="8 9" key="1">
    <citation type="submission" date="2019-01" db="EMBL/GenBank/DDBJ databases">
        <authorList>
            <person name="Chen W.-M."/>
        </authorList>
    </citation>
    <scope>NUCLEOTIDE SEQUENCE [LARGE SCALE GENOMIC DNA]</scope>
    <source>
        <strain evidence="8 9">YBJ-36</strain>
    </source>
</reference>
<dbReference type="SUPFAM" id="SSF52096">
    <property type="entry name" value="ClpP/crotonase"/>
    <property type="match status" value="1"/>
</dbReference>
<gene>
    <name evidence="8" type="ORF">EOD41_10830</name>
</gene>
<evidence type="ECO:0000256" key="3">
    <source>
        <dbReference type="ARBA" id="ARBA00022670"/>
    </source>
</evidence>
<dbReference type="GO" id="GO:0004252">
    <property type="term" value="F:serine-type endopeptidase activity"/>
    <property type="evidence" value="ECO:0007669"/>
    <property type="project" value="InterPro"/>
</dbReference>
<sequence length="394" mass="43430">MAKKFIPVYNIAPKNAKEVDIMIYGVIGASYWEEGNTGRKFVTDFKELEKTYDRINVKINSPGGSVWDGLPMFNAIKASKKDVHTYVDGIAYSMGAMIALAGHTVHAAKGSLILLHNVSGVAFGNARDMRKTADEMDIYDDVLSQLIADKTGKTLEAVKKEWMNYDDNLMSAQTAFDAKLVDVLETYEADNVPEDVRNMKHEDLMAYYTPQNAILSPIDLGDIANQVSEILAKQQPQNQQNQQNTDMDIFGSKFKKLNALKNKKAEDITPEDIQDVADELEANGITNVVIISAAHFTQANDNADTISNALEAANKALGKEKQKTNLAEAITALITERDEANDRAEEYGEQPGEKPSNAKSKKESEGDAGKEPVGDERFLTDVDDEVDALDNLLK</sequence>
<keyword evidence="3" id="KW-0645">Protease</keyword>
<dbReference type="GO" id="GO:0051117">
    <property type="term" value="F:ATPase binding"/>
    <property type="evidence" value="ECO:0007669"/>
    <property type="project" value="TreeGrafter"/>
</dbReference>
<dbReference type="InterPro" id="IPR023562">
    <property type="entry name" value="ClpP/TepA"/>
</dbReference>
<feature type="region of interest" description="Disordered" evidence="7">
    <location>
        <begin position="337"/>
        <end position="384"/>
    </location>
</feature>
<dbReference type="AlphaFoldDB" id="A0A3S2VMX4"/>
<evidence type="ECO:0000256" key="5">
    <source>
        <dbReference type="ARBA" id="ARBA00022825"/>
    </source>
</evidence>
<dbReference type="GO" id="GO:0006515">
    <property type="term" value="P:protein quality control for misfolded or incompletely synthesized proteins"/>
    <property type="evidence" value="ECO:0007669"/>
    <property type="project" value="TreeGrafter"/>
</dbReference>
<dbReference type="GO" id="GO:0009368">
    <property type="term" value="C:endopeptidase Clp complex"/>
    <property type="evidence" value="ECO:0007669"/>
    <property type="project" value="TreeGrafter"/>
</dbReference>
<evidence type="ECO:0000313" key="8">
    <source>
        <dbReference type="EMBL" id="RVU01100.1"/>
    </source>
</evidence>
<dbReference type="PANTHER" id="PTHR10381">
    <property type="entry name" value="ATP-DEPENDENT CLP PROTEASE PROTEOLYTIC SUBUNIT"/>
    <property type="match status" value="1"/>
</dbReference>
<dbReference type="PANTHER" id="PTHR10381:SF70">
    <property type="entry name" value="ATP-DEPENDENT CLP PROTEASE PROTEOLYTIC SUBUNIT"/>
    <property type="match status" value="1"/>
</dbReference>
<dbReference type="EMBL" id="SACK01000003">
    <property type="protein sequence ID" value="RVU01100.1"/>
    <property type="molecule type" value="Genomic_DNA"/>
</dbReference>
<dbReference type="InterPro" id="IPR029045">
    <property type="entry name" value="ClpP/crotonase-like_dom_sf"/>
</dbReference>
<dbReference type="GO" id="GO:0004176">
    <property type="term" value="F:ATP-dependent peptidase activity"/>
    <property type="evidence" value="ECO:0007669"/>
    <property type="project" value="InterPro"/>
</dbReference>
<dbReference type="RefSeq" id="WP_127704811.1">
    <property type="nucleotide sequence ID" value="NZ_SACK01000003.1"/>
</dbReference>
<evidence type="ECO:0000256" key="6">
    <source>
        <dbReference type="RuleBase" id="RU003567"/>
    </source>
</evidence>
<evidence type="ECO:0000256" key="4">
    <source>
        <dbReference type="ARBA" id="ARBA00022801"/>
    </source>
</evidence>
<feature type="compositionally biased region" description="Basic and acidic residues" evidence="7">
    <location>
        <begin position="337"/>
        <end position="346"/>
    </location>
</feature>
<dbReference type="InterPro" id="IPR001907">
    <property type="entry name" value="ClpP"/>
</dbReference>
<dbReference type="NCBIfam" id="NF045542">
    <property type="entry name" value="Clp_rel_HeadMat"/>
    <property type="match status" value="1"/>
</dbReference>
<comment type="similarity">
    <text evidence="1 6">Belongs to the peptidase S14 family.</text>
</comment>
<comment type="caution">
    <text evidence="8">The sequence shown here is derived from an EMBL/GenBank/DDBJ whole genome shotgun (WGS) entry which is preliminary data.</text>
</comment>
<evidence type="ECO:0000256" key="2">
    <source>
        <dbReference type="ARBA" id="ARBA00022490"/>
    </source>
</evidence>
<accession>A0A3S2VMX4</accession>
<name>A0A3S2VMX4_9SPHI</name>
<keyword evidence="9" id="KW-1185">Reference proteome</keyword>
<dbReference type="Gene3D" id="3.90.226.10">
    <property type="entry name" value="2-enoyl-CoA Hydratase, Chain A, domain 1"/>
    <property type="match status" value="1"/>
</dbReference>
<keyword evidence="2" id="KW-0963">Cytoplasm</keyword>